<dbReference type="KEGG" id="pchm:VFPPC_00299"/>
<dbReference type="RefSeq" id="XP_018148373.1">
    <property type="nucleotide sequence ID" value="XM_018280346.1"/>
</dbReference>
<accession>A0A179G456</accession>
<dbReference type="EMBL" id="LSBJ02000001">
    <property type="protein sequence ID" value="OAQ72290.1"/>
    <property type="molecule type" value="Genomic_DNA"/>
</dbReference>
<keyword evidence="3" id="KW-1185">Reference proteome</keyword>
<dbReference type="AlphaFoldDB" id="A0A179G456"/>
<feature type="compositionally biased region" description="Low complexity" evidence="1">
    <location>
        <begin position="346"/>
        <end position="363"/>
    </location>
</feature>
<evidence type="ECO:0000256" key="1">
    <source>
        <dbReference type="SAM" id="MobiDB-lite"/>
    </source>
</evidence>
<organism evidence="2 3">
    <name type="scientific">Pochonia chlamydosporia 170</name>
    <dbReference type="NCBI Taxonomy" id="1380566"/>
    <lineage>
        <taxon>Eukaryota</taxon>
        <taxon>Fungi</taxon>
        <taxon>Dikarya</taxon>
        <taxon>Ascomycota</taxon>
        <taxon>Pezizomycotina</taxon>
        <taxon>Sordariomycetes</taxon>
        <taxon>Hypocreomycetidae</taxon>
        <taxon>Hypocreales</taxon>
        <taxon>Clavicipitaceae</taxon>
        <taxon>Pochonia</taxon>
    </lineage>
</organism>
<name>A0A179G456_METCM</name>
<feature type="region of interest" description="Disordered" evidence="1">
    <location>
        <begin position="338"/>
        <end position="393"/>
    </location>
</feature>
<dbReference type="GeneID" id="28844340"/>
<evidence type="ECO:0000313" key="3">
    <source>
        <dbReference type="Proteomes" id="UP000078397"/>
    </source>
</evidence>
<dbReference type="Proteomes" id="UP000078397">
    <property type="component" value="Unassembled WGS sequence"/>
</dbReference>
<feature type="region of interest" description="Disordered" evidence="1">
    <location>
        <begin position="410"/>
        <end position="444"/>
    </location>
</feature>
<gene>
    <name evidence="2" type="ORF">VFPPC_00299</name>
</gene>
<sequence length="833" mass="92933">MSSDSATSVALSPSVEFYIASNPPLTPIGVKQVMEWIKQRNTEHLIFDILYEPEVPWFKILTPVPWQAKATALVKDCLSKIVDDSWAVDQLPEDLGTGILLDIVPAPPLTSWAALSLSTEIYELCFDEFKYPQDMKDLSFKHKWKVLVTEPRFTIDSLLAFPSEWHQLGFPADMQALQRLLHCYMSHNIAKTTIYLGSSAGQHIITRAVKVLNTLLQCAIAISDHKYHLIHVGNQGDMRFTYKYLTQIGHFRTTYPPLPSSPDEFVRLETAVTIQTVSMKKNSWKCDATKYPSRGELRNDAVKEFSAFEGYQYRDKTASSIAALMEEAERLILKSEEKAKGNAVQSSASTSESDSKSSGGSTAPTENMAHEHSPPDPETPHSPLPGLPNPRAISNFIESDDLICFDESTSPFEKDASNEPQASLLDDILPSDSGVPSRTTSEITTTTTPMEENLYNQSLPNLLPQNTNVLAPGFQHGIMSSMSQQQRKGGTQHLWEAHIKSLVSMAQYVPGHVGIQTKFGRFYVTNLRASDVDDGRGPYRKMTDIIEGLEAATLTGNLRYSTILSNIGPDADAIVGASAPIPKWQGPELDVVYQVECEFDDERFFVEIDAETFNYTCRGPELEIGSVFVHCPQHAWDFKVCVDSSENLDASLIHRTFGKIIATSLHVLTAPDGNKMLDLIADTKLGLSIKGVTVRHVARYFNVAIRDSVLSITMIHKLSPASIKNNRGRWVRRDLPARADPQSWYEAHISSLEMERVLGENGSVPLGSRSTWSADDLESHGLFFSLYEPAAKMIPDLDRIGQYNDNKQSEAKLHFVDSVVEHHKRNGPREVFW</sequence>
<proteinExistence type="predicted"/>
<dbReference type="STRING" id="1380566.A0A179G456"/>
<comment type="caution">
    <text evidence="2">The sequence shown here is derived from an EMBL/GenBank/DDBJ whole genome shotgun (WGS) entry which is preliminary data.</text>
</comment>
<evidence type="ECO:0000313" key="2">
    <source>
        <dbReference type="EMBL" id="OAQ72290.1"/>
    </source>
</evidence>
<dbReference type="OrthoDB" id="3439512at2759"/>
<reference evidence="2 3" key="1">
    <citation type="journal article" date="2016" name="PLoS Pathog.">
        <title>Biosynthesis of antibiotic leucinostatins in bio-control fungus Purpureocillium lilacinum and their inhibition on phytophthora revealed by genome mining.</title>
        <authorList>
            <person name="Wang G."/>
            <person name="Liu Z."/>
            <person name="Lin R."/>
            <person name="Li E."/>
            <person name="Mao Z."/>
            <person name="Ling J."/>
            <person name="Yang Y."/>
            <person name="Yin W.B."/>
            <person name="Xie B."/>
        </authorList>
    </citation>
    <scope>NUCLEOTIDE SEQUENCE [LARGE SCALE GENOMIC DNA]</scope>
    <source>
        <strain evidence="2">170</strain>
    </source>
</reference>
<protein>
    <submittedName>
        <fullName evidence="2">Uncharacterized protein</fullName>
    </submittedName>
</protein>
<feature type="compositionally biased region" description="Basic and acidic residues" evidence="1">
    <location>
        <begin position="368"/>
        <end position="379"/>
    </location>
</feature>